<name>A0A433H753_9BACI</name>
<gene>
    <name evidence="1" type="ORF">ELQ35_22175</name>
</gene>
<dbReference type="Proteomes" id="UP000267430">
    <property type="component" value="Unassembled WGS sequence"/>
</dbReference>
<dbReference type="OrthoDB" id="9967442at2"/>
<dbReference type="EMBL" id="RYZZ01000056">
    <property type="protein sequence ID" value="RUQ24167.1"/>
    <property type="molecule type" value="Genomic_DNA"/>
</dbReference>
<protein>
    <submittedName>
        <fullName evidence="1">Uncharacterized protein</fullName>
    </submittedName>
</protein>
<reference evidence="1 2" key="1">
    <citation type="submission" date="2018-12" db="EMBL/GenBank/DDBJ databases">
        <title>Bacillus chawlae sp. nov., Bacillus glennii sp. nov., and Bacillus saganii sp. nov. Isolated from the Vehicle Assembly Building at Kennedy Space Center where the Viking Spacecraft were Assembled.</title>
        <authorList>
            <person name="Seuylemezian A."/>
            <person name="Vaishampayan P."/>
        </authorList>
    </citation>
    <scope>NUCLEOTIDE SEQUENCE [LARGE SCALE GENOMIC DNA]</scope>
    <source>
        <strain evidence="1 2">L5</strain>
    </source>
</reference>
<evidence type="ECO:0000313" key="1">
    <source>
        <dbReference type="EMBL" id="RUQ24167.1"/>
    </source>
</evidence>
<dbReference type="RefSeq" id="WP_126867347.1">
    <property type="nucleotide sequence ID" value="NZ_JAUSTX010000049.1"/>
</dbReference>
<comment type="caution">
    <text evidence="1">The sequence shown here is derived from an EMBL/GenBank/DDBJ whole genome shotgun (WGS) entry which is preliminary data.</text>
</comment>
<accession>A0A433H753</accession>
<organism evidence="1 2">
    <name type="scientific">Peribacillus cavernae</name>
    <dbReference type="NCBI Taxonomy" id="1674310"/>
    <lineage>
        <taxon>Bacteria</taxon>
        <taxon>Bacillati</taxon>
        <taxon>Bacillota</taxon>
        <taxon>Bacilli</taxon>
        <taxon>Bacillales</taxon>
        <taxon>Bacillaceae</taxon>
        <taxon>Peribacillus</taxon>
    </lineage>
</organism>
<proteinExistence type="predicted"/>
<keyword evidence="2" id="KW-1185">Reference proteome</keyword>
<evidence type="ECO:0000313" key="2">
    <source>
        <dbReference type="Proteomes" id="UP000267430"/>
    </source>
</evidence>
<dbReference type="AlphaFoldDB" id="A0A433H753"/>
<sequence length="76" mass="8913">MINRNIELELEIFEYYEYKGQNYYVEVFTDGNAFEAFASLRQSSIEIDELIGMGIDPHNKDKAIENAIFDLKLQLM</sequence>